<dbReference type="Proteomes" id="UP001287282">
    <property type="component" value="Unassembled WGS sequence"/>
</dbReference>
<keyword evidence="8" id="KW-1185">Reference proteome</keyword>
<feature type="region of interest" description="Disordered" evidence="6">
    <location>
        <begin position="69"/>
        <end position="98"/>
    </location>
</feature>
<sequence>MSNHFKLIVFLKRLRKRLAKVLSKVSGVSPYMCKPVVAALMLSFFFVFGWSNQISAEGEGENRTVSEAIEEGEQSPENEQTVLEEETTDLVESPNTEEELAVPMTDQNPFLMFIQMMSALAFVVFLIYMLLRFVNKRSQSYQSTKLMQNMGGVPLGANRSVQLVKVGDRLLVVGVGDSIQLLKELDDPREIERFIELQEKQFEQIDQPLSSLLGKMNGLLNRNEKSSSKANENEEAFKALLGKQLKEVSTSQKQIQDEVRERDK</sequence>
<evidence type="ECO:0000313" key="7">
    <source>
        <dbReference type="EMBL" id="MDV2685441.1"/>
    </source>
</evidence>
<comment type="similarity">
    <text evidence="5">Belongs to the FliO/MopB family.</text>
</comment>
<keyword evidence="7" id="KW-0969">Cilium</keyword>
<keyword evidence="4 5" id="KW-0472">Membrane</keyword>
<evidence type="ECO:0000256" key="1">
    <source>
        <dbReference type="ARBA" id="ARBA00022475"/>
    </source>
</evidence>
<dbReference type="Pfam" id="PF04347">
    <property type="entry name" value="FliO"/>
    <property type="match status" value="1"/>
</dbReference>
<dbReference type="EMBL" id="JAWJBA010000004">
    <property type="protein sequence ID" value="MDV2685441.1"/>
    <property type="molecule type" value="Genomic_DNA"/>
</dbReference>
<comment type="caution">
    <text evidence="7">The sequence shown here is derived from an EMBL/GenBank/DDBJ whole genome shotgun (WGS) entry which is preliminary data.</text>
</comment>
<proteinExistence type="inferred from homology"/>
<keyword evidence="7" id="KW-0966">Cell projection</keyword>
<evidence type="ECO:0000256" key="6">
    <source>
        <dbReference type="SAM" id="MobiDB-lite"/>
    </source>
</evidence>
<dbReference type="NCBIfam" id="TIGR03500">
    <property type="entry name" value="FliO_TIGR"/>
    <property type="match status" value="1"/>
</dbReference>
<reference evidence="7 8" key="1">
    <citation type="submission" date="2023-10" db="EMBL/GenBank/DDBJ databases">
        <title>Screening of Alkalihalobacillus lindianensis BZ-TG-R113 and Its Alleviation of Salt Stress on Rapeseed Growth.</title>
        <authorList>
            <person name="Zhao B."/>
            <person name="Guo T."/>
        </authorList>
    </citation>
    <scope>NUCLEOTIDE SEQUENCE [LARGE SCALE GENOMIC DNA]</scope>
    <source>
        <strain evidence="7 8">BZ-TG-R113</strain>
    </source>
</reference>
<organism evidence="7 8">
    <name type="scientific">Alkalihalophilus lindianensis</name>
    <dbReference type="NCBI Taxonomy" id="1630542"/>
    <lineage>
        <taxon>Bacteria</taxon>
        <taxon>Bacillati</taxon>
        <taxon>Bacillota</taxon>
        <taxon>Bacilli</taxon>
        <taxon>Bacillales</taxon>
        <taxon>Bacillaceae</taxon>
        <taxon>Alkalihalophilus</taxon>
    </lineage>
</organism>
<evidence type="ECO:0000256" key="3">
    <source>
        <dbReference type="ARBA" id="ARBA00022989"/>
    </source>
</evidence>
<comment type="subcellular location">
    <subcellularLocation>
        <location evidence="5">Cell membrane</location>
    </subcellularLocation>
    <subcellularLocation>
        <location evidence="5">Bacterial flagellum basal body</location>
    </subcellularLocation>
</comment>
<protein>
    <recommendedName>
        <fullName evidence="5">Flagellar protein</fullName>
    </recommendedName>
</protein>
<keyword evidence="5" id="KW-0975">Bacterial flagellum</keyword>
<keyword evidence="3 5" id="KW-1133">Transmembrane helix</keyword>
<feature type="transmembrane region" description="Helical" evidence="5">
    <location>
        <begin position="110"/>
        <end position="131"/>
    </location>
</feature>
<evidence type="ECO:0000256" key="5">
    <source>
        <dbReference type="RuleBase" id="RU362064"/>
    </source>
</evidence>
<keyword evidence="7" id="KW-0282">Flagellum</keyword>
<evidence type="ECO:0000313" key="8">
    <source>
        <dbReference type="Proteomes" id="UP001287282"/>
    </source>
</evidence>
<evidence type="ECO:0000256" key="2">
    <source>
        <dbReference type="ARBA" id="ARBA00022692"/>
    </source>
</evidence>
<gene>
    <name evidence="7" type="primary">fliO</name>
    <name evidence="7" type="ORF">RYX56_13835</name>
</gene>
<evidence type="ECO:0000256" key="4">
    <source>
        <dbReference type="ARBA" id="ARBA00023136"/>
    </source>
</evidence>
<keyword evidence="1 5" id="KW-1003">Cell membrane</keyword>
<dbReference type="RefSeq" id="WP_317122624.1">
    <property type="nucleotide sequence ID" value="NZ_JAWJBA010000004.1"/>
</dbReference>
<keyword evidence="2 5" id="KW-0812">Transmembrane</keyword>
<accession>A0ABU3XC29</accession>
<name>A0ABU3XC29_9BACI</name>
<dbReference type="InterPro" id="IPR022781">
    <property type="entry name" value="Flagellar_biosynth_FliO"/>
</dbReference>